<evidence type="ECO:0000313" key="1">
    <source>
        <dbReference type="EMBL" id="RXJ52200.1"/>
    </source>
</evidence>
<organism evidence="1 2">
    <name type="scientific">Gelidibacter gilvus</name>
    <dbReference type="NCBI Taxonomy" id="59602"/>
    <lineage>
        <taxon>Bacteria</taxon>
        <taxon>Pseudomonadati</taxon>
        <taxon>Bacteroidota</taxon>
        <taxon>Flavobacteriia</taxon>
        <taxon>Flavobacteriales</taxon>
        <taxon>Flavobacteriaceae</taxon>
        <taxon>Gelidibacter</taxon>
    </lineage>
</organism>
<dbReference type="RefSeq" id="WP_129015337.1">
    <property type="nucleotide sequence ID" value="NZ_SDDZ01000001.1"/>
</dbReference>
<dbReference type="AlphaFoldDB" id="A0A4V1LNB6"/>
<gene>
    <name evidence="1" type="ORF">ESZ48_00400</name>
</gene>
<dbReference type="OrthoDB" id="1446707at2"/>
<protein>
    <submittedName>
        <fullName evidence="1">Uncharacterized protein</fullName>
    </submittedName>
</protein>
<reference evidence="1 2" key="1">
    <citation type="submission" date="2019-01" db="EMBL/GenBank/DDBJ databases">
        <title>Genome sequence of the Antarctic species Gelidibacter gilvus ACAM 158(T).</title>
        <authorList>
            <person name="Bowman J.P."/>
        </authorList>
    </citation>
    <scope>NUCLEOTIDE SEQUENCE [LARGE SCALE GENOMIC DNA]</scope>
    <source>
        <strain evidence="1 2">IC158</strain>
    </source>
</reference>
<proteinExistence type="predicted"/>
<name>A0A4V1LNB6_9FLAO</name>
<accession>A0A4V1LNB6</accession>
<keyword evidence="2" id="KW-1185">Reference proteome</keyword>
<comment type="caution">
    <text evidence="1">The sequence shown here is derived from an EMBL/GenBank/DDBJ whole genome shotgun (WGS) entry which is preliminary data.</text>
</comment>
<dbReference type="Proteomes" id="UP000289792">
    <property type="component" value="Unassembled WGS sequence"/>
</dbReference>
<sequence>MSKLVAIFYSVLILFQSLNISFEDLSKFGVLMEHASYHQETYGDSFFDFLSEHYGEASLHLGDDHSEHEDLPFKHIDHNCCHINTSFTLQNVEFSDSYEAFVEIRLNFHYKESFSLFEKPSVFQPPKTA</sequence>
<evidence type="ECO:0000313" key="2">
    <source>
        <dbReference type="Proteomes" id="UP000289792"/>
    </source>
</evidence>
<dbReference type="EMBL" id="SDDZ01000001">
    <property type="protein sequence ID" value="RXJ52200.1"/>
    <property type="molecule type" value="Genomic_DNA"/>
</dbReference>